<dbReference type="Proteomes" id="UP000077521">
    <property type="component" value="Unassembled WGS sequence"/>
</dbReference>
<reference evidence="2" key="1">
    <citation type="submission" date="2016-04" db="EMBL/GenBank/DDBJ databases">
        <authorList>
            <person name="Nguyen H.D."/>
            <person name="Samba Siva P."/>
            <person name="Cullis J."/>
            <person name="Levesque C.A."/>
            <person name="Hambleton S."/>
        </authorList>
    </citation>
    <scope>NUCLEOTIDE SEQUENCE</scope>
    <source>
        <strain evidence="2">DAOMC 236416</strain>
    </source>
</reference>
<sequence length="114" mass="11061">CTFTGLGSAAVRVSLGGARADNAAVASGSVISVTRGQGIIYSSSALVSLIQGTYASANQISAKIPTINLNAAGATPFTKNGIPSTGFTTAKQSTPPTAVATVPSGAPPPLSPTS</sequence>
<accession>A0A8T8SJX6</accession>
<name>A0A8T8SJX6_9BASI</name>
<organism evidence="2 3">
    <name type="scientific">Tilletia indica</name>
    <dbReference type="NCBI Taxonomy" id="43049"/>
    <lineage>
        <taxon>Eukaryota</taxon>
        <taxon>Fungi</taxon>
        <taxon>Dikarya</taxon>
        <taxon>Basidiomycota</taxon>
        <taxon>Ustilaginomycotina</taxon>
        <taxon>Exobasidiomycetes</taxon>
        <taxon>Tilletiales</taxon>
        <taxon>Tilletiaceae</taxon>
        <taxon>Tilletia</taxon>
    </lineage>
</organism>
<feature type="compositionally biased region" description="Polar residues" evidence="1">
    <location>
        <begin position="83"/>
        <end position="96"/>
    </location>
</feature>
<gene>
    <name evidence="2" type="ORF">A4X13_0g7306</name>
</gene>
<dbReference type="AlphaFoldDB" id="A0A8T8SJX6"/>
<feature type="region of interest" description="Disordered" evidence="1">
    <location>
        <begin position="83"/>
        <end position="114"/>
    </location>
</feature>
<feature type="compositionally biased region" description="Pro residues" evidence="1">
    <location>
        <begin position="105"/>
        <end position="114"/>
    </location>
</feature>
<proteinExistence type="predicted"/>
<reference evidence="2" key="2">
    <citation type="journal article" date="2019" name="IMA Fungus">
        <title>Genome sequencing and comparison of five Tilletia species to identify candidate genes for the detection of regulated species infecting wheat.</title>
        <authorList>
            <person name="Nguyen H.D.T."/>
            <person name="Sultana T."/>
            <person name="Kesanakurti P."/>
            <person name="Hambleton S."/>
        </authorList>
    </citation>
    <scope>NUCLEOTIDE SEQUENCE</scope>
    <source>
        <strain evidence="2">DAOMC 236416</strain>
    </source>
</reference>
<evidence type="ECO:0000313" key="3">
    <source>
        <dbReference type="Proteomes" id="UP000077521"/>
    </source>
</evidence>
<protein>
    <submittedName>
        <fullName evidence="2">Uncharacterized protein</fullName>
    </submittedName>
</protein>
<dbReference type="EMBL" id="LWDF02000869">
    <property type="protein sequence ID" value="KAE8241690.1"/>
    <property type="molecule type" value="Genomic_DNA"/>
</dbReference>
<evidence type="ECO:0000313" key="2">
    <source>
        <dbReference type="EMBL" id="KAE8241690.1"/>
    </source>
</evidence>
<keyword evidence="3" id="KW-1185">Reference proteome</keyword>
<evidence type="ECO:0000256" key="1">
    <source>
        <dbReference type="SAM" id="MobiDB-lite"/>
    </source>
</evidence>
<feature type="non-terminal residue" evidence="2">
    <location>
        <position position="1"/>
    </location>
</feature>
<comment type="caution">
    <text evidence="2">The sequence shown here is derived from an EMBL/GenBank/DDBJ whole genome shotgun (WGS) entry which is preliminary data.</text>
</comment>